<dbReference type="GeneID" id="73902123"/>
<protein>
    <recommendedName>
        <fullName evidence="3">Fido domain-containing protein</fullName>
    </recommendedName>
</protein>
<dbReference type="RefSeq" id="WP_256533012.1">
    <property type="nucleotide sequence ID" value="NZ_CP101824.1"/>
</dbReference>
<keyword evidence="2" id="KW-1185">Reference proteome</keyword>
<dbReference type="AlphaFoldDB" id="A0ABD5NQY2"/>
<organism evidence="1 2">
    <name type="scientific">Halovivax cerinus</name>
    <dbReference type="NCBI Taxonomy" id="1487865"/>
    <lineage>
        <taxon>Archaea</taxon>
        <taxon>Methanobacteriati</taxon>
        <taxon>Methanobacteriota</taxon>
        <taxon>Stenosarchaea group</taxon>
        <taxon>Halobacteria</taxon>
        <taxon>Halobacteriales</taxon>
        <taxon>Natrialbaceae</taxon>
        <taxon>Halovivax</taxon>
    </lineage>
</organism>
<evidence type="ECO:0008006" key="3">
    <source>
        <dbReference type="Google" id="ProtNLM"/>
    </source>
</evidence>
<reference evidence="1 2" key="1">
    <citation type="journal article" date="2019" name="Int. J. Syst. Evol. Microbiol.">
        <title>The Global Catalogue of Microorganisms (GCM) 10K type strain sequencing project: providing services to taxonomists for standard genome sequencing and annotation.</title>
        <authorList>
            <consortium name="The Broad Institute Genomics Platform"/>
            <consortium name="The Broad Institute Genome Sequencing Center for Infectious Disease"/>
            <person name="Wu L."/>
            <person name="Ma J."/>
        </authorList>
    </citation>
    <scope>NUCLEOTIDE SEQUENCE [LARGE SCALE GENOMIC DNA]</scope>
    <source>
        <strain evidence="1 2">IBRC-M 10256</strain>
    </source>
</reference>
<sequence>MALPDGPHSYRDFIDPARPMYRSDHDIIDQLSDEGHHSPRKLANQRYRENVLRLQLRDLRCAGIVKNTSHETYTLTELGADSQRDRVSLPSSDGLYDIDAIATVSHPAPDWQIDDCTNLDGETIKQLNLDLVKNSAEEYGWVRESPEATKRKVGNVAETDLHRLIREFPTNEPLPQQCAHWLRAIAGLHFFPDANHRTGMSSLAVLYETATGDRLPVGQQIERVVLESKLARHLLSDTRFDTLWKRDPLYDIWHRYFQFVLCDDGSRRHSPPEQHLREILNYARERR</sequence>
<proteinExistence type="predicted"/>
<accession>A0ABD5NQY2</accession>
<name>A0ABD5NQY2_9EURY</name>
<dbReference type="InterPro" id="IPR036388">
    <property type="entry name" value="WH-like_DNA-bd_sf"/>
</dbReference>
<dbReference type="EMBL" id="JBHSAQ010000013">
    <property type="protein sequence ID" value="MFC3959499.1"/>
    <property type="molecule type" value="Genomic_DNA"/>
</dbReference>
<dbReference type="Gene3D" id="1.10.10.10">
    <property type="entry name" value="Winged helix-like DNA-binding domain superfamily/Winged helix DNA-binding domain"/>
    <property type="match status" value="1"/>
</dbReference>
<evidence type="ECO:0000313" key="2">
    <source>
        <dbReference type="Proteomes" id="UP001595846"/>
    </source>
</evidence>
<gene>
    <name evidence="1" type="ORF">ACFOUR_14135</name>
</gene>
<comment type="caution">
    <text evidence="1">The sequence shown here is derived from an EMBL/GenBank/DDBJ whole genome shotgun (WGS) entry which is preliminary data.</text>
</comment>
<dbReference type="Proteomes" id="UP001595846">
    <property type="component" value="Unassembled WGS sequence"/>
</dbReference>
<evidence type="ECO:0000313" key="1">
    <source>
        <dbReference type="EMBL" id="MFC3959499.1"/>
    </source>
</evidence>